<reference evidence="1" key="2">
    <citation type="submission" date="2020-05" db="UniProtKB">
        <authorList>
            <consortium name="EnsemblMetazoa"/>
        </authorList>
    </citation>
    <scope>IDENTIFICATION</scope>
    <source>
        <strain evidence="1">IAEA</strain>
    </source>
</reference>
<evidence type="ECO:0000313" key="1">
    <source>
        <dbReference type="EnsemblMetazoa" id="GPPI048726-PA"/>
    </source>
</evidence>
<proteinExistence type="predicted"/>
<name>A0A1B0C4A3_9MUSC</name>
<dbReference type="Proteomes" id="UP000092460">
    <property type="component" value="Unassembled WGS sequence"/>
</dbReference>
<protein>
    <submittedName>
        <fullName evidence="1">Uncharacterized protein</fullName>
    </submittedName>
</protein>
<dbReference type="EMBL" id="JXJN01025337">
    <property type="status" value="NOT_ANNOTATED_CDS"/>
    <property type="molecule type" value="Genomic_DNA"/>
</dbReference>
<organism evidence="1 2">
    <name type="scientific">Glossina palpalis gambiensis</name>
    <dbReference type="NCBI Taxonomy" id="67801"/>
    <lineage>
        <taxon>Eukaryota</taxon>
        <taxon>Metazoa</taxon>
        <taxon>Ecdysozoa</taxon>
        <taxon>Arthropoda</taxon>
        <taxon>Hexapoda</taxon>
        <taxon>Insecta</taxon>
        <taxon>Pterygota</taxon>
        <taxon>Neoptera</taxon>
        <taxon>Endopterygota</taxon>
        <taxon>Diptera</taxon>
        <taxon>Brachycera</taxon>
        <taxon>Muscomorpha</taxon>
        <taxon>Hippoboscoidea</taxon>
        <taxon>Glossinidae</taxon>
        <taxon>Glossina</taxon>
    </lineage>
</organism>
<keyword evidence="2" id="KW-1185">Reference proteome</keyword>
<dbReference type="AlphaFoldDB" id="A0A1B0C4A3"/>
<dbReference type="VEuPathDB" id="VectorBase:GPPI048726"/>
<sequence>MTHKWNRLAMTSMKEKFHFKKKEKRPFYCDITKFINSLESVERRTTQGLPRSNFGITWHYKRFNVASRKRIQQICHTDVGSFIVPTKIIHNATLLVAVGNHQQHRH</sequence>
<reference evidence="2" key="1">
    <citation type="submission" date="2015-01" db="EMBL/GenBank/DDBJ databases">
        <authorList>
            <person name="Aksoy S."/>
            <person name="Warren W."/>
            <person name="Wilson R.K."/>
        </authorList>
    </citation>
    <scope>NUCLEOTIDE SEQUENCE [LARGE SCALE GENOMIC DNA]</scope>
    <source>
        <strain evidence="2">IAEA</strain>
    </source>
</reference>
<accession>A0A1B0C4A3</accession>
<dbReference type="EnsemblMetazoa" id="GPPI048726-RA">
    <property type="protein sequence ID" value="GPPI048726-PA"/>
    <property type="gene ID" value="GPPI048726"/>
</dbReference>
<evidence type="ECO:0000313" key="2">
    <source>
        <dbReference type="Proteomes" id="UP000092460"/>
    </source>
</evidence>